<keyword evidence="1" id="KW-0863">Zinc-finger</keyword>
<dbReference type="Gene3D" id="3.30.40.10">
    <property type="entry name" value="Zinc/RING finger domain, C3HC4 (zinc finger)"/>
    <property type="match status" value="1"/>
</dbReference>
<dbReference type="PROSITE" id="PS50234">
    <property type="entry name" value="VWFA"/>
    <property type="match status" value="1"/>
</dbReference>
<evidence type="ECO:0000256" key="2">
    <source>
        <dbReference type="SAM" id="MobiDB-lite"/>
    </source>
</evidence>
<gene>
    <name evidence="5" type="ORF">FCM35_KLT11371</name>
</gene>
<dbReference type="EMBL" id="SWLB01000022">
    <property type="protein sequence ID" value="KAF3323904.1"/>
    <property type="molecule type" value="Genomic_DNA"/>
</dbReference>
<dbReference type="PANTHER" id="PTHR10579">
    <property type="entry name" value="CALCIUM-ACTIVATED CHLORIDE CHANNEL REGULATOR"/>
    <property type="match status" value="1"/>
</dbReference>
<feature type="domain" description="RING-type" evidence="3">
    <location>
        <begin position="88"/>
        <end position="134"/>
    </location>
</feature>
<dbReference type="OrthoDB" id="687730at2759"/>
<dbReference type="SUPFAM" id="SSF57850">
    <property type="entry name" value="RING/U-box"/>
    <property type="match status" value="1"/>
</dbReference>
<evidence type="ECO:0000256" key="1">
    <source>
        <dbReference type="PROSITE-ProRule" id="PRU00175"/>
    </source>
</evidence>
<dbReference type="Pfam" id="PF25243">
    <property type="entry name" value="WAV3_C"/>
    <property type="match status" value="1"/>
</dbReference>
<dbReference type="PANTHER" id="PTHR10579:SF55">
    <property type="entry name" value="E3 UBIQUITIN-PROTEIN LIGASE WAV3"/>
    <property type="match status" value="1"/>
</dbReference>
<evidence type="ECO:0000313" key="5">
    <source>
        <dbReference type="EMBL" id="KAF3323904.1"/>
    </source>
</evidence>
<keyword evidence="1" id="KW-0479">Metal-binding</keyword>
<dbReference type="InterPro" id="IPR036465">
    <property type="entry name" value="vWFA_dom_sf"/>
</dbReference>
<dbReference type="InterPro" id="IPR013083">
    <property type="entry name" value="Znf_RING/FYVE/PHD"/>
</dbReference>
<dbReference type="InterPro" id="IPR002035">
    <property type="entry name" value="VWF_A"/>
</dbReference>
<dbReference type="Pfam" id="PF13639">
    <property type="entry name" value="zf-RING_2"/>
    <property type="match status" value="1"/>
</dbReference>
<reference evidence="5" key="1">
    <citation type="submission" date="2020-01" db="EMBL/GenBank/DDBJ databases">
        <title>Genome sequence of Kobresia littledalei, the first chromosome-level genome in the family Cyperaceae.</title>
        <authorList>
            <person name="Qu G."/>
        </authorList>
    </citation>
    <scope>NUCLEOTIDE SEQUENCE</scope>
    <source>
        <strain evidence="5">C.B.Clarke</strain>
        <tissue evidence="5">Leaf</tissue>
    </source>
</reference>
<keyword evidence="1" id="KW-0862">Zinc</keyword>
<feature type="region of interest" description="Disordered" evidence="2">
    <location>
        <begin position="151"/>
        <end position="189"/>
    </location>
</feature>
<dbReference type="AlphaFoldDB" id="A0A833QJZ2"/>
<feature type="compositionally biased region" description="Basic and acidic residues" evidence="2">
    <location>
        <begin position="164"/>
        <end position="180"/>
    </location>
</feature>
<comment type="caution">
    <text evidence="5">The sequence shown here is derived from an EMBL/GenBank/DDBJ whole genome shotgun (WGS) entry which is preliminary data.</text>
</comment>
<accession>A0A833QJZ2</accession>
<dbReference type="InterPro" id="IPR051266">
    <property type="entry name" value="CLCR"/>
</dbReference>
<dbReference type="Pfam" id="PF13519">
    <property type="entry name" value="VWA_2"/>
    <property type="match status" value="1"/>
</dbReference>
<dbReference type="Gene3D" id="3.40.50.410">
    <property type="entry name" value="von Willebrand factor, type A domain"/>
    <property type="match status" value="1"/>
</dbReference>
<evidence type="ECO:0000259" key="3">
    <source>
        <dbReference type="PROSITE" id="PS50089"/>
    </source>
</evidence>
<evidence type="ECO:0000313" key="6">
    <source>
        <dbReference type="Proteomes" id="UP000623129"/>
    </source>
</evidence>
<feature type="domain" description="VWFA" evidence="4">
    <location>
        <begin position="277"/>
        <end position="392"/>
    </location>
</feature>
<name>A0A833QJZ2_9POAL</name>
<evidence type="ECO:0000259" key="4">
    <source>
        <dbReference type="PROSITE" id="PS50234"/>
    </source>
</evidence>
<proteinExistence type="predicted"/>
<dbReference type="InterPro" id="IPR001841">
    <property type="entry name" value="Znf_RING"/>
</dbReference>
<dbReference type="SMART" id="SM00327">
    <property type="entry name" value="VWA"/>
    <property type="match status" value="1"/>
</dbReference>
<dbReference type="SMART" id="SM00184">
    <property type="entry name" value="RING"/>
    <property type="match status" value="1"/>
</dbReference>
<keyword evidence="6" id="KW-1185">Reference proteome</keyword>
<organism evidence="5 6">
    <name type="scientific">Carex littledalei</name>
    <dbReference type="NCBI Taxonomy" id="544730"/>
    <lineage>
        <taxon>Eukaryota</taxon>
        <taxon>Viridiplantae</taxon>
        <taxon>Streptophyta</taxon>
        <taxon>Embryophyta</taxon>
        <taxon>Tracheophyta</taxon>
        <taxon>Spermatophyta</taxon>
        <taxon>Magnoliopsida</taxon>
        <taxon>Liliopsida</taxon>
        <taxon>Poales</taxon>
        <taxon>Cyperaceae</taxon>
        <taxon>Cyperoideae</taxon>
        <taxon>Cariceae</taxon>
        <taxon>Carex</taxon>
        <taxon>Carex subgen. Euthyceras</taxon>
    </lineage>
</organism>
<sequence>MGTGWRRALCTSVRRDTTAGDSPSPRSCSKISFFSNANTPRGLRCRTKCEAEEEKAGKKGTVASAPCSPRSPSKFALFKASLLSRGRCGVCDQSVKSRSSGNMAVFTAECGHAFHFPCISTYMRSHPLSCPVCSATWHHSPFLSSLRLHQPNSPLGTAPKPKHQLFDDNAENRTPRKENSKPVASNKKYKVYNDDEPLLPKSRVNHGGFNPIPEANEDAELEFESESGDMNFGLSIGVSPEAALISTGRKHGKYVVSITVKAPPLAKSSHARPAPVDLVTVLDVGQGMTGEKLQMLKRAVRLVIASLGPSDRLSLVAFSGTAAKRLLPLRRMSRQGQRSARSIVDRLVVAAGNAPGGVVSNVCIGDALKKATKVLEERRERNSVATIMLLSDRQQEMKKERDHTTIQQVPTPKATTRFAHVEIPISKQPTTLEATPRKEDAFVRCLGGLVSVVMQNVQLQLNFPCGEILAVYSCGSGQQTVSLPIDSIGRGGRVVAVPLGDLYAEEEKELLLELRTPLQPQDHMSLSTRWSYRDPTSHESICGPERPLLLPPLDCNSTSIHLRDLFVATRALAESSRLVELMDYATAQHLLSSARSLLLQTQMQSPSGYSSSERDHLIERLDSEMREVQLRQREKRQDPPTPPCQSLRMRRRDEAVNVAAADALTPTSAWRAAEQLAKVAIMRKSLNRVSDLHGFENARF</sequence>
<dbReference type="InterPro" id="IPR057427">
    <property type="entry name" value="WAV3_C"/>
</dbReference>
<dbReference type="SUPFAM" id="SSF53300">
    <property type="entry name" value="vWA-like"/>
    <property type="match status" value="1"/>
</dbReference>
<dbReference type="GO" id="GO:0008270">
    <property type="term" value="F:zinc ion binding"/>
    <property type="evidence" value="ECO:0007669"/>
    <property type="project" value="UniProtKB-KW"/>
</dbReference>
<dbReference type="PROSITE" id="PS50089">
    <property type="entry name" value="ZF_RING_2"/>
    <property type="match status" value="1"/>
</dbReference>
<dbReference type="Proteomes" id="UP000623129">
    <property type="component" value="Unassembled WGS sequence"/>
</dbReference>
<protein>
    <submittedName>
        <fullName evidence="5">Protein binding protein</fullName>
    </submittedName>
</protein>
<feature type="region of interest" description="Disordered" evidence="2">
    <location>
        <begin position="630"/>
        <end position="651"/>
    </location>
</feature>